<reference evidence="6 7" key="1">
    <citation type="submission" date="2018-01" db="EMBL/GenBank/DDBJ databases">
        <title>Draft genome of the strawberry crown rot pathogen Phytophthora cactorum.</title>
        <authorList>
            <person name="Armitage A.D."/>
            <person name="Lysoe E."/>
            <person name="Nellist C.F."/>
            <person name="Harrison R.J."/>
            <person name="Brurberg M.B."/>
        </authorList>
    </citation>
    <scope>NUCLEOTIDE SEQUENCE [LARGE SCALE GENOMIC DNA]</scope>
    <source>
        <strain evidence="6 7">10300</strain>
    </source>
</reference>
<dbReference type="VEuPathDB" id="FungiDB:PC110_g7060"/>
<evidence type="ECO:0000313" key="3">
    <source>
        <dbReference type="EMBL" id="KAG2922563.1"/>
    </source>
</evidence>
<dbReference type="InterPro" id="IPR002048">
    <property type="entry name" value="EF_hand_dom"/>
</dbReference>
<dbReference type="Gene3D" id="1.10.238.10">
    <property type="entry name" value="EF-hand"/>
    <property type="match status" value="3"/>
</dbReference>
<dbReference type="EMBL" id="RCMV01000306">
    <property type="protein sequence ID" value="KAG3219541.1"/>
    <property type="molecule type" value="Genomic_DNA"/>
</dbReference>
<feature type="compositionally biased region" description="Low complexity" evidence="1">
    <location>
        <begin position="301"/>
        <end position="311"/>
    </location>
</feature>
<dbReference type="SMART" id="SM00054">
    <property type="entry name" value="EFh"/>
    <property type="match status" value="6"/>
</dbReference>
<dbReference type="Proteomes" id="UP000697107">
    <property type="component" value="Unassembled WGS sequence"/>
</dbReference>
<reference evidence="3" key="2">
    <citation type="submission" date="2018-10" db="EMBL/GenBank/DDBJ databases">
        <title>Effector identification in a new, highly contiguous assembly of the strawberry crown rot pathogen Phytophthora cactorum.</title>
        <authorList>
            <person name="Armitage A.D."/>
            <person name="Nellist C.F."/>
            <person name="Bates H."/>
            <person name="Vickerstaff R.J."/>
            <person name="Harrison R.J."/>
        </authorList>
    </citation>
    <scope>NUCLEOTIDE SEQUENCE</scope>
    <source>
        <strain evidence="3">4040</strain>
        <strain evidence="4">P415</strain>
        <strain evidence="5">P421</strain>
    </source>
</reference>
<dbReference type="EMBL" id="RCMK01000549">
    <property type="protein sequence ID" value="KAG2922563.1"/>
    <property type="molecule type" value="Genomic_DNA"/>
</dbReference>
<feature type="region of interest" description="Disordered" evidence="1">
    <location>
        <begin position="1143"/>
        <end position="1163"/>
    </location>
</feature>
<evidence type="ECO:0000313" key="4">
    <source>
        <dbReference type="EMBL" id="KAG2986515.1"/>
    </source>
</evidence>
<keyword evidence="7" id="KW-1185">Reference proteome</keyword>
<name>A0A329SIW9_9STRA</name>
<organism evidence="6 7">
    <name type="scientific">Phytophthora cactorum</name>
    <dbReference type="NCBI Taxonomy" id="29920"/>
    <lineage>
        <taxon>Eukaryota</taxon>
        <taxon>Sar</taxon>
        <taxon>Stramenopiles</taxon>
        <taxon>Oomycota</taxon>
        <taxon>Peronosporomycetes</taxon>
        <taxon>Peronosporales</taxon>
        <taxon>Peronosporaceae</taxon>
        <taxon>Phytophthora</taxon>
    </lineage>
</organism>
<evidence type="ECO:0000313" key="7">
    <source>
        <dbReference type="Proteomes" id="UP000251314"/>
    </source>
</evidence>
<feature type="domain" description="EF-hand" evidence="2">
    <location>
        <begin position="945"/>
        <end position="980"/>
    </location>
</feature>
<comment type="caution">
    <text evidence="6">The sequence shown here is derived from an EMBL/GenBank/DDBJ whole genome shotgun (WGS) entry which is preliminary data.</text>
</comment>
<sequence length="1325" mass="150207">MSRQQPPISTRDVQEYIQRQSRLCDSRIEDAYMRLSGSYGDSKQSAPVSRPLSSSMNLPSRKHLKVDTVTRPSSAQERRSTGCINIEKPRGILKKTQSPVGNSRLGWKSESPDEWFQRIMSVKKLSPLDLCELFSYGDARKNPLVSLSHVCEVLFDLDPETATGADPVTEEMEEFLYQFATEECGEIMVNIREALRALDIWQSRVTSAQVVPSTLASNPQSKTAILESKNRKLNDVISSLQDANLRLSRLFDSAKLAISPKSTEESASPAWSPKGRATMKSSSAEVSPKFKPKSTTKSRKFSSQSDNSSSSGLQVVNLHEQELVEIASKLEFTGVKRLEQLLIEEDAGSTGFVTLKQLCWRLVEDFDLKISETRLIEVCMGMNFNANGQLDYTEFVDVLLDILIYALPDIRESAKRKSIMRLDQYLQSGFPPGRADVRQLLDALCSNYDVKGDQIISVEDLVRVFHVDLVKHHALELPFPLEEHETIQLAHPFIQHKTQDATSGGFPAYPELLDAILGPFPTHESTDVKQLRRALTWEFWRKICVTLCGGDAFIKQKVLAQLGKIMAKLDPDQTFTISTKHFKRIFERHIDSEDMDILVEVLAMAEDAKSPSNDTQSGPLKYDVLLKLAFGSPDLNDETFFEKCVRMKLFREKERLQSLFKEITTQGSSHKLTLQDFHDTFIVQAEEHPLTTVEMLYLFASVDSSHEGTVEATALKHFLSRKCWREAKYHGNDTTSTAETRDVESVKKLIAKCCKGYHLQRALDGLGRNTQGWISHSVMVKELGKMLHEMGTVGVDHIDLNNLVQSISQSTIGDIPKTSSRDTIHCDAFFDALFDWNAVVTSMRLPDSLVEVKRVFEKFDWDQNGTIRSEDWNKAYRLICSGNHEMAEWEVRVLQRKFTGQRVREETIDYARLIVFLLDFQQRQARKTLQLRVVKYFQQQFASTMSTAKIERLFHALDTDSKGYFNAADLKTYLTKEFARESEKDEDSSSVLLNSADAVASVMHLLAGDRSCSKNDSSGSQTVVTFERFREISNSFSAGKHKSPTHSHSDGYTDQRISQIHPSRPQSGTSNELEGDNEIISSLRVLEIRILDIAHEFPDLKGNMLPARAFRYFSFGPTAADISRQTPPSSPFRRSSLSISTIRSSGSLSNRKKQRDLEASNLDPLTPSRLKQMLQIHHNVEVSRHLISQFFLHIGSPSKYFLDLLHFAQWVVPLSIELQVKVRSVVRQMLVMGKGGGGRVDLDRFLAQLQRRLHDSPLYRSQENSQLSFVSMPLLLSKLHQLNIPLHKQELLTLLRHFGMEEDLEAVDYALFLQRLYELNASMTS</sequence>
<dbReference type="EMBL" id="MJFZ01000132">
    <property type="protein sequence ID" value="RAW36679.1"/>
    <property type="molecule type" value="Genomic_DNA"/>
</dbReference>
<dbReference type="SUPFAM" id="SSF47473">
    <property type="entry name" value="EF-hand"/>
    <property type="match status" value="2"/>
</dbReference>
<protein>
    <recommendedName>
        <fullName evidence="2">EF-hand domain-containing protein</fullName>
    </recommendedName>
</protein>
<feature type="compositionally biased region" description="Basic residues" evidence="1">
    <location>
        <begin position="290"/>
        <end position="300"/>
    </location>
</feature>
<dbReference type="Proteomes" id="UP000251314">
    <property type="component" value="Unassembled WGS sequence"/>
</dbReference>
<dbReference type="Proteomes" id="UP000736787">
    <property type="component" value="Unassembled WGS sequence"/>
</dbReference>
<gene>
    <name evidence="6" type="ORF">PC110_g7060</name>
    <name evidence="3" type="ORF">PC117_g15945</name>
    <name evidence="4" type="ORF">PC118_g7759</name>
    <name evidence="5" type="ORF">PC129_g9672</name>
</gene>
<dbReference type="GO" id="GO:0005509">
    <property type="term" value="F:calcium ion binding"/>
    <property type="evidence" value="ECO:0007669"/>
    <property type="project" value="InterPro"/>
</dbReference>
<proteinExistence type="predicted"/>
<evidence type="ECO:0000313" key="6">
    <source>
        <dbReference type="EMBL" id="RAW36679.1"/>
    </source>
</evidence>
<evidence type="ECO:0000313" key="5">
    <source>
        <dbReference type="EMBL" id="KAG3219541.1"/>
    </source>
</evidence>
<feature type="domain" description="EF-hand" evidence="2">
    <location>
        <begin position="436"/>
        <end position="471"/>
    </location>
</feature>
<evidence type="ECO:0000256" key="1">
    <source>
        <dbReference type="SAM" id="MobiDB-lite"/>
    </source>
</evidence>
<evidence type="ECO:0000259" key="2">
    <source>
        <dbReference type="PROSITE" id="PS50222"/>
    </source>
</evidence>
<dbReference type="InterPro" id="IPR011992">
    <property type="entry name" value="EF-hand-dom_pair"/>
</dbReference>
<dbReference type="Proteomes" id="UP000760860">
    <property type="component" value="Unassembled WGS sequence"/>
</dbReference>
<feature type="compositionally biased region" description="Polar residues" evidence="1">
    <location>
        <begin position="39"/>
        <end position="58"/>
    </location>
</feature>
<feature type="region of interest" description="Disordered" evidence="1">
    <location>
        <begin position="262"/>
        <end position="313"/>
    </location>
</feature>
<dbReference type="EMBL" id="RCML01000190">
    <property type="protein sequence ID" value="KAG2986515.1"/>
    <property type="molecule type" value="Genomic_DNA"/>
</dbReference>
<feature type="domain" description="EF-hand" evidence="2">
    <location>
        <begin position="847"/>
        <end position="882"/>
    </location>
</feature>
<feature type="region of interest" description="Disordered" evidence="1">
    <location>
        <begin position="35"/>
        <end position="59"/>
    </location>
</feature>
<dbReference type="PROSITE" id="PS50222">
    <property type="entry name" value="EF_HAND_2"/>
    <property type="match status" value="3"/>
</dbReference>
<accession>A0A329SIW9</accession>
<dbReference type="OrthoDB" id="97318at2759"/>